<feature type="compositionally biased region" description="Low complexity" evidence="1">
    <location>
        <begin position="209"/>
        <end position="218"/>
    </location>
</feature>
<keyword evidence="2" id="KW-0472">Membrane</keyword>
<evidence type="ECO:0000313" key="4">
    <source>
        <dbReference type="Proteomes" id="UP000688137"/>
    </source>
</evidence>
<evidence type="ECO:0000256" key="1">
    <source>
        <dbReference type="SAM" id="MobiDB-lite"/>
    </source>
</evidence>
<dbReference type="OMA" id="NAIFFLQ"/>
<feature type="compositionally biased region" description="Polar residues" evidence="1">
    <location>
        <begin position="199"/>
        <end position="208"/>
    </location>
</feature>
<accession>A0A8S1MUA1</accession>
<sequence length="218" mass="26445">MDIYHLRLENYQPKQSFYVMNKILKLLIALQMLLVFFRIFVRNQEPFFLSDCLNACMMMLTYCQKNYCLALITMFYIFSLIYLNAIFFLQFVEYKLPFFIDYTKNFTLMLIFSTLLYIFESIMLYQVYKEFKGIIYDINQEYLENVQQDQQQHLEIEMLSQIQEQSVQQINSNQQQLAEQEIENQSIQEPNIAAESLQRRMNNQGSRTQQELQQQYQQ</sequence>
<keyword evidence="2" id="KW-1133">Transmembrane helix</keyword>
<comment type="caution">
    <text evidence="3">The sequence shown here is derived from an EMBL/GenBank/DDBJ whole genome shotgun (WGS) entry which is preliminary data.</text>
</comment>
<gene>
    <name evidence="3" type="ORF">PPRIM_AZ9-3.1.T0710067</name>
</gene>
<evidence type="ECO:0000256" key="2">
    <source>
        <dbReference type="SAM" id="Phobius"/>
    </source>
</evidence>
<feature type="transmembrane region" description="Helical" evidence="2">
    <location>
        <begin position="23"/>
        <end position="41"/>
    </location>
</feature>
<evidence type="ECO:0000313" key="3">
    <source>
        <dbReference type="EMBL" id="CAD8083918.1"/>
    </source>
</evidence>
<name>A0A8S1MUA1_PARPR</name>
<dbReference type="Proteomes" id="UP000688137">
    <property type="component" value="Unassembled WGS sequence"/>
</dbReference>
<feature type="transmembrane region" description="Helical" evidence="2">
    <location>
        <begin position="67"/>
        <end position="88"/>
    </location>
</feature>
<evidence type="ECO:0008006" key="5">
    <source>
        <dbReference type="Google" id="ProtNLM"/>
    </source>
</evidence>
<dbReference type="AlphaFoldDB" id="A0A8S1MUA1"/>
<dbReference type="EMBL" id="CAJJDM010000074">
    <property type="protein sequence ID" value="CAD8083918.1"/>
    <property type="molecule type" value="Genomic_DNA"/>
</dbReference>
<feature type="transmembrane region" description="Helical" evidence="2">
    <location>
        <begin position="108"/>
        <end position="128"/>
    </location>
</feature>
<keyword evidence="4" id="KW-1185">Reference proteome</keyword>
<organism evidence="3 4">
    <name type="scientific">Paramecium primaurelia</name>
    <dbReference type="NCBI Taxonomy" id="5886"/>
    <lineage>
        <taxon>Eukaryota</taxon>
        <taxon>Sar</taxon>
        <taxon>Alveolata</taxon>
        <taxon>Ciliophora</taxon>
        <taxon>Intramacronucleata</taxon>
        <taxon>Oligohymenophorea</taxon>
        <taxon>Peniculida</taxon>
        <taxon>Parameciidae</taxon>
        <taxon>Paramecium</taxon>
    </lineage>
</organism>
<protein>
    <recommendedName>
        <fullName evidence="5">Transmembrane protein</fullName>
    </recommendedName>
</protein>
<reference evidence="3" key="1">
    <citation type="submission" date="2021-01" db="EMBL/GenBank/DDBJ databases">
        <authorList>
            <consortium name="Genoscope - CEA"/>
            <person name="William W."/>
        </authorList>
    </citation>
    <scope>NUCLEOTIDE SEQUENCE</scope>
</reference>
<feature type="region of interest" description="Disordered" evidence="1">
    <location>
        <begin position="199"/>
        <end position="218"/>
    </location>
</feature>
<proteinExistence type="predicted"/>
<keyword evidence="2" id="KW-0812">Transmembrane</keyword>